<evidence type="ECO:0000259" key="10">
    <source>
        <dbReference type="PROSITE" id="PS50893"/>
    </source>
</evidence>
<name>A0A8J8Q0A0_9EURY</name>
<dbReference type="SMART" id="SM00382">
    <property type="entry name" value="AAA"/>
    <property type="match status" value="1"/>
</dbReference>
<feature type="domain" description="ABC transmembrane type-1" evidence="11">
    <location>
        <begin position="27"/>
        <end position="316"/>
    </location>
</feature>
<dbReference type="InterPro" id="IPR039421">
    <property type="entry name" value="Type_1_exporter"/>
</dbReference>
<dbReference type="GO" id="GO:0005524">
    <property type="term" value="F:ATP binding"/>
    <property type="evidence" value="ECO:0007669"/>
    <property type="project" value="UniProtKB-KW"/>
</dbReference>
<dbReference type="PANTHER" id="PTHR24221">
    <property type="entry name" value="ATP-BINDING CASSETTE SUB-FAMILY B"/>
    <property type="match status" value="1"/>
</dbReference>
<dbReference type="SUPFAM" id="SSF90123">
    <property type="entry name" value="ABC transporter transmembrane region"/>
    <property type="match status" value="1"/>
</dbReference>
<dbReference type="InterPro" id="IPR011527">
    <property type="entry name" value="ABC1_TM_dom"/>
</dbReference>
<feature type="domain" description="ABC transporter" evidence="10">
    <location>
        <begin position="360"/>
        <end position="593"/>
    </location>
</feature>
<evidence type="ECO:0000256" key="8">
    <source>
        <dbReference type="ARBA" id="ARBA00023136"/>
    </source>
</evidence>
<dbReference type="SUPFAM" id="SSF52540">
    <property type="entry name" value="P-loop containing nucleoside triphosphate hydrolases"/>
    <property type="match status" value="1"/>
</dbReference>
<evidence type="ECO:0000313" key="13">
    <source>
        <dbReference type="Proteomes" id="UP000766904"/>
    </source>
</evidence>
<feature type="transmembrane region" description="Helical" evidence="9">
    <location>
        <begin position="161"/>
        <end position="181"/>
    </location>
</feature>
<comment type="subcellular location">
    <subcellularLocation>
        <location evidence="1">Cell membrane</location>
        <topology evidence="1">Multi-pass membrane protein</topology>
    </subcellularLocation>
</comment>
<protein>
    <submittedName>
        <fullName evidence="12">ABC transporter ATP-binding protein</fullName>
    </submittedName>
</protein>
<keyword evidence="3" id="KW-1003">Cell membrane</keyword>
<evidence type="ECO:0000256" key="5">
    <source>
        <dbReference type="ARBA" id="ARBA00022741"/>
    </source>
</evidence>
<dbReference type="Gene3D" id="1.20.1560.10">
    <property type="entry name" value="ABC transporter type 1, transmembrane domain"/>
    <property type="match status" value="1"/>
</dbReference>
<evidence type="ECO:0000256" key="2">
    <source>
        <dbReference type="ARBA" id="ARBA00022448"/>
    </source>
</evidence>
<evidence type="ECO:0000256" key="4">
    <source>
        <dbReference type="ARBA" id="ARBA00022692"/>
    </source>
</evidence>
<evidence type="ECO:0000256" key="6">
    <source>
        <dbReference type="ARBA" id="ARBA00022840"/>
    </source>
</evidence>
<dbReference type="OrthoDB" id="121502at2157"/>
<keyword evidence="8 9" id="KW-0472">Membrane</keyword>
<keyword evidence="2" id="KW-0813">Transport</keyword>
<dbReference type="PANTHER" id="PTHR24221:SF654">
    <property type="entry name" value="ATP-BINDING CASSETTE SUB-FAMILY B MEMBER 6"/>
    <property type="match status" value="1"/>
</dbReference>
<feature type="transmembrane region" description="Helical" evidence="9">
    <location>
        <begin position="27"/>
        <end position="51"/>
    </location>
</feature>
<evidence type="ECO:0000256" key="1">
    <source>
        <dbReference type="ARBA" id="ARBA00004651"/>
    </source>
</evidence>
<feature type="transmembrane region" description="Helical" evidence="9">
    <location>
        <begin position="187"/>
        <end position="204"/>
    </location>
</feature>
<accession>A0A8J8Q0A0</accession>
<keyword evidence="5" id="KW-0547">Nucleotide-binding</keyword>
<evidence type="ECO:0000256" key="3">
    <source>
        <dbReference type="ARBA" id="ARBA00022475"/>
    </source>
</evidence>
<dbReference type="InterPro" id="IPR003593">
    <property type="entry name" value="AAA+_ATPase"/>
</dbReference>
<dbReference type="GO" id="GO:0016887">
    <property type="term" value="F:ATP hydrolysis activity"/>
    <property type="evidence" value="ECO:0007669"/>
    <property type="project" value="InterPro"/>
</dbReference>
<keyword evidence="13" id="KW-1185">Reference proteome</keyword>
<dbReference type="Gene3D" id="3.40.50.300">
    <property type="entry name" value="P-loop containing nucleotide triphosphate hydrolases"/>
    <property type="match status" value="1"/>
</dbReference>
<dbReference type="PROSITE" id="PS50929">
    <property type="entry name" value="ABC_TM1F"/>
    <property type="match status" value="1"/>
</dbReference>
<dbReference type="Pfam" id="PF00005">
    <property type="entry name" value="ABC_tran"/>
    <property type="match status" value="1"/>
</dbReference>
<dbReference type="AlphaFoldDB" id="A0A8J8Q0A0"/>
<evidence type="ECO:0000256" key="7">
    <source>
        <dbReference type="ARBA" id="ARBA00022989"/>
    </source>
</evidence>
<dbReference type="Proteomes" id="UP000766904">
    <property type="component" value="Unassembled WGS sequence"/>
</dbReference>
<dbReference type="PROSITE" id="PS50893">
    <property type="entry name" value="ABC_TRANSPORTER_2"/>
    <property type="match status" value="1"/>
</dbReference>
<gene>
    <name evidence="12" type="ORF">CV102_22640</name>
</gene>
<dbReference type="Pfam" id="PF00664">
    <property type="entry name" value="ABC_membrane"/>
    <property type="match status" value="1"/>
</dbReference>
<evidence type="ECO:0000313" key="12">
    <source>
        <dbReference type="EMBL" id="TYL36424.1"/>
    </source>
</evidence>
<feature type="transmembrane region" description="Helical" evidence="9">
    <location>
        <begin position="281"/>
        <end position="307"/>
    </location>
</feature>
<keyword evidence="7 9" id="KW-1133">Transmembrane helix</keyword>
<feature type="transmembrane region" description="Helical" evidence="9">
    <location>
        <begin position="63"/>
        <end position="81"/>
    </location>
</feature>
<organism evidence="12 13">
    <name type="scientific">Natronococcus pandeyae</name>
    <dbReference type="NCBI Taxonomy" id="2055836"/>
    <lineage>
        <taxon>Archaea</taxon>
        <taxon>Methanobacteriati</taxon>
        <taxon>Methanobacteriota</taxon>
        <taxon>Stenosarchaea group</taxon>
        <taxon>Halobacteria</taxon>
        <taxon>Halobacteriales</taxon>
        <taxon>Natrialbaceae</taxon>
        <taxon>Natronococcus</taxon>
    </lineage>
</organism>
<dbReference type="PROSITE" id="PS00211">
    <property type="entry name" value="ABC_TRANSPORTER_1"/>
    <property type="match status" value="1"/>
</dbReference>
<proteinExistence type="predicted"/>
<evidence type="ECO:0000256" key="9">
    <source>
        <dbReference type="SAM" id="Phobius"/>
    </source>
</evidence>
<sequence length="598" mass="66490">MNDQNYTRRDILRGLIDVARFNPKLSAVILCLGLVTAVLEGIGLTFLLPIIEIAQHEDPTAEAEGIMLAFVLIYETFGIPFTLGSVILGVTLVMGLRFGTLFFLKWFKEVLRSAYIRDLRRRGFENALNARTAYYDQKGSDEVLNAIITQTQYAGKVIEKVIFFLEKAFLAIVFAAIAFYLSPFLSIFAAVTFVVLTFIVQNAVEKGTSVGNRVADANERIQEVVQMGTQGIRDVKMFGMVEEIYGDFSTAIDQFVESRVSVKRNKAAINSSYQFISAAMLFVLIYLALTIGAMSLAALGVFLFAMFRLAPIVSNLNEEGYDILADMPHLIRTQRFVDGLQEYTEPSAGDKQVPDRIDTIQFENVTFAYNDENVLKNVSFELTSGDFVAFVGQSGAGKSTIALLLASLYVPDSGRITVNGAPLSDFPVTEWREKIAIVRQDPFIFNDTLRYNLTIGNREATQREIERACEIAMVTEFLDGLPNGYDSMLGDDGVQLSGGQKQRVAIARALLKDAEILILDEATSDLDTNLEDRIKRSLEETAREFTTLAIAHRLSTVRNADRIYTLEGGRITETGEHGELLDEGGKYSELYRSQVTTD</sequence>
<dbReference type="GO" id="GO:0005886">
    <property type="term" value="C:plasma membrane"/>
    <property type="evidence" value="ECO:0007669"/>
    <property type="project" value="UniProtKB-SubCell"/>
</dbReference>
<dbReference type="InterPro" id="IPR017871">
    <property type="entry name" value="ABC_transporter-like_CS"/>
</dbReference>
<comment type="caution">
    <text evidence="12">The sequence shown here is derived from an EMBL/GenBank/DDBJ whole genome shotgun (WGS) entry which is preliminary data.</text>
</comment>
<dbReference type="InterPro" id="IPR027417">
    <property type="entry name" value="P-loop_NTPase"/>
</dbReference>
<dbReference type="InterPro" id="IPR003439">
    <property type="entry name" value="ABC_transporter-like_ATP-bd"/>
</dbReference>
<dbReference type="FunFam" id="3.40.50.300:FF:000221">
    <property type="entry name" value="Multidrug ABC transporter ATP-binding protein"/>
    <property type="match status" value="1"/>
</dbReference>
<keyword evidence="6 12" id="KW-0067">ATP-binding</keyword>
<dbReference type="InterPro" id="IPR036640">
    <property type="entry name" value="ABC1_TM_sf"/>
</dbReference>
<evidence type="ECO:0000259" key="11">
    <source>
        <dbReference type="PROSITE" id="PS50929"/>
    </source>
</evidence>
<dbReference type="GO" id="GO:0140359">
    <property type="term" value="F:ABC-type transporter activity"/>
    <property type="evidence" value="ECO:0007669"/>
    <property type="project" value="InterPro"/>
</dbReference>
<keyword evidence="4 9" id="KW-0812">Transmembrane</keyword>
<dbReference type="EMBL" id="PHNJ01000018">
    <property type="protein sequence ID" value="TYL36424.1"/>
    <property type="molecule type" value="Genomic_DNA"/>
</dbReference>
<reference evidence="12" key="1">
    <citation type="submission" date="2017-11" db="EMBL/GenBank/DDBJ databases">
        <authorList>
            <person name="Kajale S.C."/>
            <person name="Sharma A."/>
        </authorList>
    </citation>
    <scope>NUCLEOTIDE SEQUENCE</scope>
    <source>
        <strain evidence="12">LS1_42</strain>
    </source>
</reference>